<reference evidence="2 3" key="1">
    <citation type="submission" date="2016-09" db="EMBL/GenBank/DDBJ databases">
        <title>Extensive genetic diversity and differential bi-allelic expression allows diatom success in the polar Southern Ocean.</title>
        <authorList>
            <consortium name="DOE Joint Genome Institute"/>
            <person name="Mock T."/>
            <person name="Otillar R.P."/>
            <person name="Strauss J."/>
            <person name="Dupont C."/>
            <person name="Frickenhaus S."/>
            <person name="Maumus F."/>
            <person name="Mcmullan M."/>
            <person name="Sanges R."/>
            <person name="Schmutz J."/>
            <person name="Toseland A."/>
            <person name="Valas R."/>
            <person name="Veluchamy A."/>
            <person name="Ward B.J."/>
            <person name="Allen A."/>
            <person name="Barry K."/>
            <person name="Falciatore A."/>
            <person name="Ferrante M."/>
            <person name="Fortunato A.E."/>
            <person name="Gloeckner G."/>
            <person name="Gruber A."/>
            <person name="Hipkin R."/>
            <person name="Janech M."/>
            <person name="Kroth P."/>
            <person name="Leese F."/>
            <person name="Lindquist E."/>
            <person name="Lyon B.R."/>
            <person name="Martin J."/>
            <person name="Mayer C."/>
            <person name="Parker M."/>
            <person name="Quesneville H."/>
            <person name="Raymond J."/>
            <person name="Uhlig C."/>
            <person name="Valentin K.U."/>
            <person name="Worden A.Z."/>
            <person name="Armbrust E.V."/>
            <person name="Bowler C."/>
            <person name="Green B."/>
            <person name="Moulton V."/>
            <person name="Van Oosterhout C."/>
            <person name="Grigoriev I."/>
        </authorList>
    </citation>
    <scope>NUCLEOTIDE SEQUENCE [LARGE SCALE GENOMIC DNA]</scope>
    <source>
        <strain evidence="2 3">CCMP1102</strain>
    </source>
</reference>
<dbReference type="InParanoid" id="A0A1E7F2G4"/>
<dbReference type="Proteomes" id="UP000095751">
    <property type="component" value="Unassembled WGS sequence"/>
</dbReference>
<feature type="region of interest" description="Disordered" evidence="1">
    <location>
        <begin position="118"/>
        <end position="155"/>
    </location>
</feature>
<name>A0A1E7F2G4_9STRA</name>
<protein>
    <submittedName>
        <fullName evidence="2">Uncharacterized protein</fullName>
    </submittedName>
</protein>
<accession>A0A1E7F2G4</accession>
<dbReference type="KEGG" id="fcy:FRACYDRAFT_244574"/>
<proteinExistence type="predicted"/>
<evidence type="ECO:0000313" key="2">
    <source>
        <dbReference type="EMBL" id="OEU12316.1"/>
    </source>
</evidence>
<organism evidence="2 3">
    <name type="scientific">Fragilariopsis cylindrus CCMP1102</name>
    <dbReference type="NCBI Taxonomy" id="635003"/>
    <lineage>
        <taxon>Eukaryota</taxon>
        <taxon>Sar</taxon>
        <taxon>Stramenopiles</taxon>
        <taxon>Ochrophyta</taxon>
        <taxon>Bacillariophyta</taxon>
        <taxon>Bacillariophyceae</taxon>
        <taxon>Bacillariophycidae</taxon>
        <taxon>Bacillariales</taxon>
        <taxon>Bacillariaceae</taxon>
        <taxon>Fragilariopsis</taxon>
    </lineage>
</organism>
<sequence>MVDAGKAALYLRRMLEEIGIIMDAPTDHQFLADNQGAVRLANAQQPTRRTQHVEKYFVNLQIEVSTMVIMSNTIQAGWNFDSIDSIVNELSVGTNSSYKKNENPRKNDGEMILAKSVSQHTDNCHDNNTDEEGWTTTRPGKKKPKDNNNTITNKDPDAEFQAALTQTMIKSPGITFHPTNNNMFPQPKPSTTIQEYPQTEAAFKDFLEVYENKGSTTYRNFIKATMQYNELELRNSLLNYLRSNNLWMSSDLISENVDEMIGYINFGHEKMVWRPEGRLLHLQIRILKSLYKTGSTKRMWYSNPYLHFQCSTASWEQNRESAKTNVINIGTLQRDPKSW</sequence>
<keyword evidence="3" id="KW-1185">Reference proteome</keyword>
<evidence type="ECO:0000313" key="3">
    <source>
        <dbReference type="Proteomes" id="UP000095751"/>
    </source>
</evidence>
<dbReference type="AlphaFoldDB" id="A0A1E7F2G4"/>
<dbReference type="EMBL" id="KV784365">
    <property type="protein sequence ID" value="OEU12316.1"/>
    <property type="molecule type" value="Genomic_DNA"/>
</dbReference>
<gene>
    <name evidence="2" type="ORF">FRACYDRAFT_244574</name>
</gene>
<dbReference type="OrthoDB" id="430476at2759"/>
<evidence type="ECO:0000256" key="1">
    <source>
        <dbReference type="SAM" id="MobiDB-lite"/>
    </source>
</evidence>